<dbReference type="Proteomes" id="UP001139354">
    <property type="component" value="Unassembled WGS sequence"/>
</dbReference>
<dbReference type="Pfam" id="PF04230">
    <property type="entry name" value="PS_pyruv_trans"/>
    <property type="match status" value="1"/>
</dbReference>
<evidence type="ECO:0000259" key="1">
    <source>
        <dbReference type="Pfam" id="PF04230"/>
    </source>
</evidence>
<gene>
    <name evidence="2" type="ORF">KEC57_17890</name>
</gene>
<evidence type="ECO:0000313" key="3">
    <source>
        <dbReference type="Proteomes" id="UP001139354"/>
    </source>
</evidence>
<dbReference type="RefSeq" id="WP_229386065.1">
    <property type="nucleotide sequence ID" value="NZ_JAGTTN010000009.1"/>
</dbReference>
<sequence>MSTTPRKRRARRVYMSIAAQPDNLGDIAIRQAAIDMLAGAQDRLVVFVGGMPADYVSAFSFPADSELVRGSGAFMAKYLGDVLRRRAHLIFAPGPLQIRPGIKPAIKASVNLGNVLLARLSGGQVIALGRALRGHGWPTHGIERFAIGAYSLFVARDNVSAKVVGRALDRAPDLAFMREIDSTTGGRSRLAISLRGDREVNAELLQGIVDAARAAGLAPVLVTQVGRDDQKHRELAGDMNVDIVGWDGTGHGAQIDRVEEIYRTSRYVVSDRLHALILGMVKGAQPIALVHPGSDKLISTLDGVVDFTWVGTTATRTPDDLLVAPAEDGLIRSVREARRRLDELAEEVVSLVG</sequence>
<name>A0A9X1S5B9_9MICO</name>
<protein>
    <submittedName>
        <fullName evidence="2">Polysaccharide pyruvyl transferase family protein</fullName>
    </submittedName>
</protein>
<reference evidence="2" key="1">
    <citation type="submission" date="2021-04" db="EMBL/GenBank/DDBJ databases">
        <title>Microbacterium tenobrionis sp. nov. and Microbacterium allomyrinae sp. nov., isolated from larvae of Tenobrio molitor and Allomyrina dichotoma, respectively.</title>
        <authorList>
            <person name="Lee S.D."/>
        </authorList>
    </citation>
    <scope>NUCLEOTIDE SEQUENCE</scope>
    <source>
        <strain evidence="2">BWT-G7</strain>
    </source>
</reference>
<organism evidence="2 3">
    <name type="scientific">Microbacterium allomyrinae</name>
    <dbReference type="NCBI Taxonomy" id="2830666"/>
    <lineage>
        <taxon>Bacteria</taxon>
        <taxon>Bacillati</taxon>
        <taxon>Actinomycetota</taxon>
        <taxon>Actinomycetes</taxon>
        <taxon>Micrococcales</taxon>
        <taxon>Microbacteriaceae</taxon>
        <taxon>Microbacterium</taxon>
    </lineage>
</organism>
<dbReference type="AlphaFoldDB" id="A0A9X1S5B9"/>
<keyword evidence="2" id="KW-0808">Transferase</keyword>
<accession>A0A9X1S5B9</accession>
<comment type="caution">
    <text evidence="2">The sequence shown here is derived from an EMBL/GenBank/DDBJ whole genome shotgun (WGS) entry which is preliminary data.</text>
</comment>
<dbReference type="InterPro" id="IPR007345">
    <property type="entry name" value="Polysacch_pyruvyl_Trfase"/>
</dbReference>
<dbReference type="EMBL" id="JAGTTN010000009">
    <property type="protein sequence ID" value="MCC2034063.1"/>
    <property type="molecule type" value="Genomic_DNA"/>
</dbReference>
<evidence type="ECO:0000313" key="2">
    <source>
        <dbReference type="EMBL" id="MCC2034063.1"/>
    </source>
</evidence>
<keyword evidence="3" id="KW-1185">Reference proteome</keyword>
<proteinExistence type="predicted"/>
<dbReference type="GO" id="GO:0016740">
    <property type="term" value="F:transferase activity"/>
    <property type="evidence" value="ECO:0007669"/>
    <property type="project" value="UniProtKB-KW"/>
</dbReference>
<feature type="domain" description="Polysaccharide pyruvyl transferase" evidence="1">
    <location>
        <begin position="23"/>
        <end position="289"/>
    </location>
</feature>